<dbReference type="InterPro" id="IPR036873">
    <property type="entry name" value="Rhodanese-like_dom_sf"/>
</dbReference>
<dbReference type="PANTHER" id="PTHR45187:SF2">
    <property type="entry name" value="RHODANESE-LIKE DOMAIN-CONTAINING PROTEIN 11, CHLOROPLASTIC"/>
    <property type="match status" value="1"/>
</dbReference>
<protein>
    <recommendedName>
        <fullName evidence="2">Rhodanese domain-containing protein</fullName>
    </recommendedName>
</protein>
<evidence type="ECO:0000259" key="2">
    <source>
        <dbReference type="PROSITE" id="PS50206"/>
    </source>
</evidence>
<sequence length="278" mass="29241">MSAAQLTASTAGLVASSGLRSSASGRSANAARPASAVKLQRPSRAQRPLTLCKAAASDTDAAMRAAEQRWESQVREGKVKNVTAGAAGDMMKDGWVLLDVRPETEYKKASVPGAIAIPIFVPEDEVSIGNLLKQFAVLSMGGWWLGGSHMKLNQRFLADVQAAIPKDAKVIVACQKGLRSLAAAEQLSRAGYSTLAWINGGFDTAARADLPVEGAADLRYGGIGGMSEVLGWTDVQREDKSGGFMGGSENIIKVFGVILALDVAWFLYDLVQSGALSQ</sequence>
<dbReference type="InterPro" id="IPR001763">
    <property type="entry name" value="Rhodanese-like_dom"/>
</dbReference>
<dbReference type="AlphaFoldDB" id="A0AAW1QQD9"/>
<dbReference type="Proteomes" id="UP001489004">
    <property type="component" value="Unassembled WGS sequence"/>
</dbReference>
<dbReference type="PROSITE" id="PS50206">
    <property type="entry name" value="RHODANESE_3"/>
    <property type="match status" value="1"/>
</dbReference>
<feature type="compositionally biased region" description="Low complexity" evidence="1">
    <location>
        <begin position="17"/>
        <end position="36"/>
    </location>
</feature>
<gene>
    <name evidence="3" type="ORF">WJX72_004845</name>
</gene>
<dbReference type="SUPFAM" id="SSF52821">
    <property type="entry name" value="Rhodanese/Cell cycle control phosphatase"/>
    <property type="match status" value="1"/>
</dbReference>
<dbReference type="EMBL" id="JALJOR010000002">
    <property type="protein sequence ID" value="KAK9823713.1"/>
    <property type="molecule type" value="Genomic_DNA"/>
</dbReference>
<evidence type="ECO:0000313" key="3">
    <source>
        <dbReference type="EMBL" id="KAK9823713.1"/>
    </source>
</evidence>
<evidence type="ECO:0000256" key="1">
    <source>
        <dbReference type="SAM" id="MobiDB-lite"/>
    </source>
</evidence>
<dbReference type="Gene3D" id="3.40.250.10">
    <property type="entry name" value="Rhodanese-like domain"/>
    <property type="match status" value="1"/>
</dbReference>
<dbReference type="CDD" id="cd00158">
    <property type="entry name" value="RHOD"/>
    <property type="match status" value="1"/>
</dbReference>
<feature type="region of interest" description="Disordered" evidence="1">
    <location>
        <begin position="17"/>
        <end position="45"/>
    </location>
</feature>
<feature type="domain" description="Rhodanese" evidence="2">
    <location>
        <begin position="91"/>
        <end position="214"/>
    </location>
</feature>
<dbReference type="PANTHER" id="PTHR45187">
    <property type="entry name" value="RHODANESE-LIKE DOMAIN-CONTAINING PROTEIN 11, CHLOROPLASTIC"/>
    <property type="match status" value="1"/>
</dbReference>
<evidence type="ECO:0000313" key="4">
    <source>
        <dbReference type="Proteomes" id="UP001489004"/>
    </source>
</evidence>
<accession>A0AAW1QQD9</accession>
<proteinExistence type="predicted"/>
<dbReference type="Pfam" id="PF00581">
    <property type="entry name" value="Rhodanese"/>
    <property type="match status" value="1"/>
</dbReference>
<keyword evidence="4" id="KW-1185">Reference proteome</keyword>
<comment type="caution">
    <text evidence="3">The sequence shown here is derived from an EMBL/GenBank/DDBJ whole genome shotgun (WGS) entry which is preliminary data.</text>
</comment>
<organism evidence="3 4">
    <name type="scientific">[Myrmecia] bisecta</name>
    <dbReference type="NCBI Taxonomy" id="41462"/>
    <lineage>
        <taxon>Eukaryota</taxon>
        <taxon>Viridiplantae</taxon>
        <taxon>Chlorophyta</taxon>
        <taxon>core chlorophytes</taxon>
        <taxon>Trebouxiophyceae</taxon>
        <taxon>Trebouxiales</taxon>
        <taxon>Trebouxiaceae</taxon>
        <taxon>Myrmecia</taxon>
    </lineage>
</organism>
<reference evidence="3 4" key="1">
    <citation type="journal article" date="2024" name="Nat. Commun.">
        <title>Phylogenomics reveals the evolutionary origins of lichenization in chlorophyte algae.</title>
        <authorList>
            <person name="Puginier C."/>
            <person name="Libourel C."/>
            <person name="Otte J."/>
            <person name="Skaloud P."/>
            <person name="Haon M."/>
            <person name="Grisel S."/>
            <person name="Petersen M."/>
            <person name="Berrin J.G."/>
            <person name="Delaux P.M."/>
            <person name="Dal Grande F."/>
            <person name="Keller J."/>
        </authorList>
    </citation>
    <scope>NUCLEOTIDE SEQUENCE [LARGE SCALE GENOMIC DNA]</scope>
    <source>
        <strain evidence="3 4">SAG 2043</strain>
    </source>
</reference>
<dbReference type="SMART" id="SM00450">
    <property type="entry name" value="RHOD"/>
    <property type="match status" value="1"/>
</dbReference>
<dbReference type="InterPro" id="IPR044664">
    <property type="entry name" value="STR11-like"/>
</dbReference>
<name>A0AAW1QQD9_9CHLO</name>